<dbReference type="RefSeq" id="XP_049180453.1">
    <property type="nucleotide sequence ID" value="XM_049323709.1"/>
</dbReference>
<accession>A0AAI9WXY1</accession>
<evidence type="ECO:0000256" key="1">
    <source>
        <dbReference type="SAM" id="MobiDB-lite"/>
    </source>
</evidence>
<dbReference type="EMBL" id="JAHUZD010000088">
    <property type="protein sequence ID" value="KAI3404708.2"/>
    <property type="molecule type" value="Genomic_DNA"/>
</dbReference>
<dbReference type="Pfam" id="PF08737">
    <property type="entry name" value="Rgp1"/>
    <property type="match status" value="2"/>
</dbReference>
<proteinExistence type="predicted"/>
<organism evidence="2 3">
    <name type="scientific">Candida oxycetoniae</name>
    <dbReference type="NCBI Taxonomy" id="497107"/>
    <lineage>
        <taxon>Eukaryota</taxon>
        <taxon>Fungi</taxon>
        <taxon>Dikarya</taxon>
        <taxon>Ascomycota</taxon>
        <taxon>Saccharomycotina</taxon>
        <taxon>Pichiomycetes</taxon>
        <taxon>Debaryomycetaceae</taxon>
        <taxon>Candida/Lodderomyces clade</taxon>
        <taxon>Candida</taxon>
    </lineage>
</organism>
<dbReference type="Proteomes" id="UP001202479">
    <property type="component" value="Unassembled WGS sequence"/>
</dbReference>
<feature type="region of interest" description="Disordered" evidence="1">
    <location>
        <begin position="33"/>
        <end position="55"/>
    </location>
</feature>
<evidence type="ECO:0000313" key="3">
    <source>
        <dbReference type="Proteomes" id="UP001202479"/>
    </source>
</evidence>
<reference evidence="2" key="1">
    <citation type="journal article" date="2022" name="DNA Res.">
        <title>Genome analysis of five recently described species of the CUG-Ser clade uncovers Candida theae as a new hybrid lineage with pathogenic potential in the Candida parapsilosis species complex.</title>
        <authorList>
            <person name="Mixao V."/>
            <person name="Del Olmo V."/>
            <person name="Hegedusova E."/>
            <person name="Saus E."/>
            <person name="Pryszcz L."/>
            <person name="Cillingova A."/>
            <person name="Nosek J."/>
            <person name="Gabaldon T."/>
        </authorList>
    </citation>
    <scope>NUCLEOTIDE SEQUENCE</scope>
    <source>
        <strain evidence="2">CBS 10844</strain>
    </source>
</reference>
<gene>
    <name evidence="2" type="ORF">KGF56_002476</name>
</gene>
<dbReference type="GeneID" id="73380093"/>
<dbReference type="PANTHER" id="PTHR12507">
    <property type="entry name" value="REDUCED GROWTH PHENOTYPE 1 RGP1, YEAST -RELATED"/>
    <property type="match status" value="1"/>
</dbReference>
<comment type="caution">
    <text evidence="2">The sequence shown here is derived from an EMBL/GenBank/DDBJ whole genome shotgun (WGS) entry which is preliminary data.</text>
</comment>
<sequence length="1120" mass="122024">MTVTLDSPPRSKVFEKQLDEHLLIKLRYLTAAGSSSSNIGGSGSNSSRSTTTSTTQTCELTFQNTSENEIVINPERPTSESTSWFPSIFKTTDSSESSKMLNKNNDKTVELFLGYVQIFGYVVLNYKFNLDTSTLEMNRHHQWWNNAHYLDQYAHKDDKGTEEKDDEWKIETTPFILQHIDQKIKVGGKLAGVTDLAMDLPDNATTNNASLLFDLIGNFNTHSSSKDALPLNEFVDSIVPIYATPQSLIFTNVALAKGSSRTFRFQIPINDRLPPSYNTRSTGIACDQGWTSIRFSLVVSLHQDSLTTRPKTIYFPLQIRLPKHPSSKFLQKIIFGDRIGLDKDWTISDATKSVAAEEVRSKNSAKKDFLLDLSSLIDSDLYNMPKVSTSERRRSSTNNLHTEAHGDYITQLPSHLKTSYFLKVNNKDLCKISISKPYYNIGDDVHFSIDMDLKGANKIIGVNGYLETCEVYHTPAKEIKNVYKATGNVKLNLLASAMSNISSSCIVNDYLNIPKFLSPQFQSTAFMDLKYFLTFQFNFANFSLLNKENPDLGKAFAPGKILRGEMVGSTYTFRVPFVAQSQYISPASDPLSLDVTPRDLTDLYQIQERDLASFVGGLLSEINVTSIVDSINFDEIAGWVNGLLTENDNVKYLDYILDFLGSTNLVPAAISFIVSNNATRSIAYDVVIELLGISSQFDLTPVFVALKNSGLAYTLIADLIENPNTLPFVINVLKDTLSGSSIGEILGGSGGSGSVSAAAVASQITFATSNVVGNSAGSGSASSLYFGDAPGSVNTNDINTASIAQLISEAAQQTEGGATTTIGATKTESVPAALSNAAASFITSAAAALSTGEVTSYDFATLTGPAFQSLPPSQFGEGPTTIDYSALGQLTAVIGGSGSQKRDAVYKVLEEINKRQEEKTAQDEVETSLMIKRDDEVETALMKMKRDNIEDLLTTIFSSIVRSNLLNDTIQYLVTDEKFEGSVVYLLQGIFQNIGSTLSGVLSTDWSKIVPLVKQLLNSGLLTDIITRAFNDEDLKNALYRDIQSLFKRDLIARDQVVSAFTLNVVTTTTASNYNVNSTSASSVVNATVSTIDAVNAGSPASLNFVPIVLGAIGFSALVL</sequence>
<dbReference type="AlphaFoldDB" id="A0AAI9WXY1"/>
<evidence type="ECO:0000313" key="2">
    <source>
        <dbReference type="EMBL" id="KAI3404708.2"/>
    </source>
</evidence>
<dbReference type="InterPro" id="IPR014848">
    <property type="entry name" value="Rgp1"/>
</dbReference>
<protein>
    <submittedName>
        <fullName evidence="2">Uncharacterized protein</fullName>
    </submittedName>
</protein>
<name>A0AAI9WXY1_9ASCO</name>
<keyword evidence="3" id="KW-1185">Reference proteome</keyword>